<keyword evidence="2" id="KW-0677">Repeat</keyword>
<comment type="caution">
    <text evidence="5">The sequence shown here is derived from an EMBL/GenBank/DDBJ whole genome shotgun (WGS) entry which is preliminary data.</text>
</comment>
<accession>A0AAN8NH60</accession>
<keyword evidence="4" id="KW-0472">Membrane</keyword>
<keyword evidence="6" id="KW-1185">Reference proteome</keyword>
<keyword evidence="1" id="KW-0880">Kelch repeat</keyword>
<evidence type="ECO:0000256" key="1">
    <source>
        <dbReference type="ARBA" id="ARBA00022441"/>
    </source>
</evidence>
<dbReference type="InterPro" id="IPR011043">
    <property type="entry name" value="Gal_Oxase/kelch_b-propeller"/>
</dbReference>
<sequence length="625" mass="68397">MSTSNGVQLYDPVTEFCALYHHTTVVVEDQLYIVQGYMQYIRNGRRKGAANPYLRFINLNDNITVAQSGEHVHVVNNRTEYPERIPATTNPILWYNLYSKQLLMFMGATVNPQAFILQDESNYNPGSPTELWVGTYRDDVQRRYTGDTNNYDRWSRSVLSSAKNPTGLLSSRTNHFDVTSQKGYIVGGWVDAKENPTNGFIVWDMFSNTWTNSSMPWTTQGDGVMGTFWIDSTRLIHVLVGGYIDGSYAAFDHARVYDTQTQDWYIQEIQGDVPAPRVNACGAVAYSSDGSSYQLYMYGGSENDDQDARFLSDLWVLSIPSFTWVLLDDSRGEYAPGTRSGASCDIVKDHILAIYGGKKSAQAGQVAQCEANGGALYFMDLNTQTWLETYDGASIQPNYSVPKPVYDIIGGDGSGGATVVAPPGGFKHDVLATIFAINGTRVINNDWTESPRPEVTSDAPAVGPSSPPTGAIVGGVVGGALLIALAVFILFFLRKKKRGIFGSSEGKTMIIINDIPVGGRSELPVHSDGGSYQQNLSVYKDPRAGYSGYYQSTVLGAPTTGNTQFYELPTSYSKPYQSATAQELLQSPQDEAESPNSATNLVADHDLPLPPTPPGAPAPQFRDRV</sequence>
<keyword evidence="4" id="KW-0812">Transmembrane</keyword>
<gene>
    <name evidence="5" type="ORF">TWF718_001150</name>
</gene>
<dbReference type="Proteomes" id="UP001313282">
    <property type="component" value="Unassembled WGS sequence"/>
</dbReference>
<dbReference type="InterPro" id="IPR015915">
    <property type="entry name" value="Kelch-typ_b-propeller"/>
</dbReference>
<dbReference type="EMBL" id="JAVHNR010000001">
    <property type="protein sequence ID" value="KAK6356809.1"/>
    <property type="molecule type" value="Genomic_DNA"/>
</dbReference>
<feature type="compositionally biased region" description="Polar residues" evidence="3">
    <location>
        <begin position="577"/>
        <end position="600"/>
    </location>
</feature>
<evidence type="ECO:0000256" key="2">
    <source>
        <dbReference type="ARBA" id="ARBA00022737"/>
    </source>
</evidence>
<protein>
    <submittedName>
        <fullName evidence="5">Uncharacterized protein</fullName>
    </submittedName>
</protein>
<reference evidence="5 6" key="1">
    <citation type="submission" date="2019-10" db="EMBL/GenBank/DDBJ databases">
        <authorList>
            <person name="Palmer J.M."/>
        </authorList>
    </citation>
    <scope>NUCLEOTIDE SEQUENCE [LARGE SCALE GENOMIC DNA]</scope>
    <source>
        <strain evidence="5 6">TWF718</strain>
    </source>
</reference>
<evidence type="ECO:0000256" key="3">
    <source>
        <dbReference type="SAM" id="MobiDB-lite"/>
    </source>
</evidence>
<evidence type="ECO:0000313" key="6">
    <source>
        <dbReference type="Proteomes" id="UP001313282"/>
    </source>
</evidence>
<keyword evidence="4" id="KW-1133">Transmembrane helix</keyword>
<dbReference type="SUPFAM" id="SSF50965">
    <property type="entry name" value="Galactose oxidase, central domain"/>
    <property type="match status" value="1"/>
</dbReference>
<organism evidence="5 6">
    <name type="scientific">Orbilia javanica</name>
    <dbReference type="NCBI Taxonomy" id="47235"/>
    <lineage>
        <taxon>Eukaryota</taxon>
        <taxon>Fungi</taxon>
        <taxon>Dikarya</taxon>
        <taxon>Ascomycota</taxon>
        <taxon>Pezizomycotina</taxon>
        <taxon>Orbiliomycetes</taxon>
        <taxon>Orbiliales</taxon>
        <taxon>Orbiliaceae</taxon>
        <taxon>Orbilia</taxon>
    </lineage>
</organism>
<feature type="compositionally biased region" description="Pro residues" evidence="3">
    <location>
        <begin position="608"/>
        <end position="617"/>
    </location>
</feature>
<dbReference type="Pfam" id="PF24681">
    <property type="entry name" value="Kelch_KLHDC2_KLHL20_DRC7"/>
    <property type="match status" value="1"/>
</dbReference>
<name>A0AAN8NH60_9PEZI</name>
<feature type="transmembrane region" description="Helical" evidence="4">
    <location>
        <begin position="471"/>
        <end position="493"/>
    </location>
</feature>
<dbReference type="AlphaFoldDB" id="A0AAN8NH60"/>
<dbReference type="PANTHER" id="PTHR46093">
    <property type="entry name" value="ACYL-COA-BINDING DOMAIN-CONTAINING PROTEIN 5"/>
    <property type="match status" value="1"/>
</dbReference>
<dbReference type="PANTHER" id="PTHR46093:SF18">
    <property type="entry name" value="FIBRONECTIN TYPE-III DOMAIN-CONTAINING PROTEIN"/>
    <property type="match status" value="1"/>
</dbReference>
<feature type="region of interest" description="Disordered" evidence="3">
    <location>
        <begin position="577"/>
        <end position="625"/>
    </location>
</feature>
<evidence type="ECO:0000256" key="4">
    <source>
        <dbReference type="SAM" id="Phobius"/>
    </source>
</evidence>
<evidence type="ECO:0000313" key="5">
    <source>
        <dbReference type="EMBL" id="KAK6356809.1"/>
    </source>
</evidence>
<dbReference type="Gene3D" id="2.120.10.80">
    <property type="entry name" value="Kelch-type beta propeller"/>
    <property type="match status" value="1"/>
</dbReference>
<proteinExistence type="predicted"/>